<evidence type="ECO:0000256" key="1">
    <source>
        <dbReference type="ARBA" id="ARBA00004370"/>
    </source>
</evidence>
<dbReference type="GO" id="GO:0007165">
    <property type="term" value="P:signal transduction"/>
    <property type="evidence" value="ECO:0007669"/>
    <property type="project" value="UniProtKB-KW"/>
</dbReference>
<keyword evidence="6" id="KW-0812">Transmembrane</keyword>
<reference evidence="9 10" key="1">
    <citation type="submission" date="2018-09" db="EMBL/GenBank/DDBJ databases">
        <title>Genomic Encyclopedia of Archaeal and Bacterial Type Strains, Phase II (KMG-II): from individual species to whole genera.</title>
        <authorList>
            <person name="Goeker M."/>
        </authorList>
    </citation>
    <scope>NUCLEOTIDE SEQUENCE [LARGE SCALE GENOMIC DNA]</scope>
    <source>
        <strain evidence="9 10">DSM 11458</strain>
    </source>
</reference>
<feature type="transmembrane region" description="Helical" evidence="6">
    <location>
        <begin position="73"/>
        <end position="90"/>
    </location>
</feature>
<keyword evidence="10" id="KW-1185">Reference proteome</keyword>
<feature type="transmembrane region" description="Helical" evidence="6">
    <location>
        <begin position="47"/>
        <end position="67"/>
    </location>
</feature>
<comment type="similarity">
    <text evidence="3">Belongs to the methyl-accepting chemotaxis (MCP) protein family.</text>
</comment>
<evidence type="ECO:0000256" key="5">
    <source>
        <dbReference type="SAM" id="MobiDB-lite"/>
    </source>
</evidence>
<dbReference type="InterPro" id="IPR051310">
    <property type="entry name" value="MCP_chemotaxis"/>
</dbReference>
<feature type="domain" description="HAMP" evidence="8">
    <location>
        <begin position="214"/>
        <end position="260"/>
    </location>
</feature>
<dbReference type="Gene3D" id="1.10.287.950">
    <property type="entry name" value="Methyl-accepting chemotaxis protein"/>
    <property type="match status" value="1"/>
</dbReference>
<feature type="transmembrane region" description="Helical" evidence="6">
    <location>
        <begin position="102"/>
        <end position="131"/>
    </location>
</feature>
<dbReference type="GO" id="GO:0006935">
    <property type="term" value="P:chemotaxis"/>
    <property type="evidence" value="ECO:0007669"/>
    <property type="project" value="UniProtKB-KW"/>
</dbReference>
<protein>
    <submittedName>
        <fullName evidence="9">Methyl-accepting chemotaxis protein</fullName>
    </submittedName>
</protein>
<feature type="domain" description="Methyl-accepting transducer" evidence="7">
    <location>
        <begin position="265"/>
        <end position="494"/>
    </location>
</feature>
<dbReference type="Proteomes" id="UP000284407">
    <property type="component" value="Unassembled WGS sequence"/>
</dbReference>
<feature type="compositionally biased region" description="Polar residues" evidence="5">
    <location>
        <begin position="548"/>
        <end position="560"/>
    </location>
</feature>
<dbReference type="PRINTS" id="PR00260">
    <property type="entry name" value="CHEMTRNSDUCR"/>
</dbReference>
<dbReference type="SMART" id="SM00283">
    <property type="entry name" value="MA"/>
    <property type="match status" value="1"/>
</dbReference>
<evidence type="ECO:0000313" key="9">
    <source>
        <dbReference type="EMBL" id="RKE93533.1"/>
    </source>
</evidence>
<dbReference type="EMBL" id="RAQK01000002">
    <property type="protein sequence ID" value="RKE93533.1"/>
    <property type="molecule type" value="Genomic_DNA"/>
</dbReference>
<evidence type="ECO:0000313" key="10">
    <source>
        <dbReference type="Proteomes" id="UP000284407"/>
    </source>
</evidence>
<dbReference type="InterPro" id="IPR004089">
    <property type="entry name" value="MCPsignal_dom"/>
</dbReference>
<keyword evidence="6" id="KW-1133">Transmembrane helix</keyword>
<dbReference type="Pfam" id="PF00015">
    <property type="entry name" value="MCPsignal"/>
    <property type="match status" value="1"/>
</dbReference>
<evidence type="ECO:0000259" key="8">
    <source>
        <dbReference type="PROSITE" id="PS50885"/>
    </source>
</evidence>
<dbReference type="STRING" id="1443111.Z949_1937"/>
<evidence type="ECO:0000256" key="3">
    <source>
        <dbReference type="ARBA" id="ARBA00029447"/>
    </source>
</evidence>
<feature type="region of interest" description="Disordered" evidence="5">
    <location>
        <begin position="534"/>
        <end position="566"/>
    </location>
</feature>
<dbReference type="PROSITE" id="PS50885">
    <property type="entry name" value="HAMP"/>
    <property type="match status" value="1"/>
</dbReference>
<comment type="subcellular location">
    <subcellularLocation>
        <location evidence="1">Membrane</location>
    </subcellularLocation>
</comment>
<keyword evidence="2" id="KW-0145">Chemotaxis</keyword>
<dbReference type="PANTHER" id="PTHR43531">
    <property type="entry name" value="PROTEIN ICFG"/>
    <property type="match status" value="1"/>
</dbReference>
<dbReference type="GO" id="GO:0004888">
    <property type="term" value="F:transmembrane signaling receptor activity"/>
    <property type="evidence" value="ECO:0007669"/>
    <property type="project" value="InterPro"/>
</dbReference>
<dbReference type="CDD" id="cd11386">
    <property type="entry name" value="MCP_signal"/>
    <property type="match status" value="1"/>
</dbReference>
<name>A0A420DH38_9RHOB</name>
<gene>
    <name evidence="9" type="ORF">C8N30_2591</name>
</gene>
<keyword evidence="6" id="KW-0472">Membrane</keyword>
<dbReference type="GO" id="GO:0016020">
    <property type="term" value="C:membrane"/>
    <property type="evidence" value="ECO:0007669"/>
    <property type="project" value="UniProtKB-SubCell"/>
</dbReference>
<dbReference type="AlphaFoldDB" id="A0A420DH38"/>
<dbReference type="InterPro" id="IPR003660">
    <property type="entry name" value="HAMP_dom"/>
</dbReference>
<evidence type="ECO:0000256" key="2">
    <source>
        <dbReference type="ARBA" id="ARBA00022500"/>
    </source>
</evidence>
<dbReference type="SUPFAM" id="SSF58104">
    <property type="entry name" value="Methyl-accepting chemotaxis protein (MCP) signaling domain"/>
    <property type="match status" value="1"/>
</dbReference>
<keyword evidence="4" id="KW-0807">Transducer</keyword>
<comment type="caution">
    <text evidence="9">The sequence shown here is derived from an EMBL/GenBank/DDBJ whole genome shotgun (WGS) entry which is preliminary data.</text>
</comment>
<feature type="transmembrane region" description="Helical" evidence="6">
    <location>
        <begin position="20"/>
        <end position="40"/>
    </location>
</feature>
<proteinExistence type="inferred from homology"/>
<accession>A0A420DH38</accession>
<evidence type="ECO:0000259" key="7">
    <source>
        <dbReference type="PROSITE" id="PS50111"/>
    </source>
</evidence>
<evidence type="ECO:0000256" key="4">
    <source>
        <dbReference type="PROSITE-ProRule" id="PRU00284"/>
    </source>
</evidence>
<dbReference type="FunFam" id="1.10.287.950:FF:000001">
    <property type="entry name" value="Methyl-accepting chemotaxis sensory transducer"/>
    <property type="match status" value="1"/>
</dbReference>
<sequence length="566" mass="60422">MTSITNISEPHSTTLQPGYGLQLLLSVFLTGAPAASAYFLNDAVNWLPIAVMSLLTGALTLLAPRLTTPTSEYLLSFCFVAHCVLLTVAFQGHPWQIDTHMLFFAILAIISTLGSPGALLFGAALIAVHHLSFSFLLPSLIYPTGADFGNLSRTVFHALIVIVETGMLLFTMNKRLAADRDVQFQRETAEANAQSAQEAQRIASESQISVESVMRVLAKHLNELANGDLTAEINEDLPDGYENIRTDFNETLGKLSKIMSDVVQTSASIQNGATEISQASDDLSNRTENQAATLEQTAAALDELTASVKSAAEGAKSVEKIVLEAQSEAEASGEVVGDAIAAMTEIEKSSEHISQIIRVIEDIAFQTNLLALNAGVEAARAGEAGKGFAVVASEVRALAQRSSESSKEIKALIGSSAKQVERGVDLVSGAGRALGSIAQRVTQITELVRNIANGTAEQAVGLGEINIGVNQLDQVTQQNVAMVEESTAASHTLKHDASRLHDLVQGFKTGSTADGRSSAIHARDHENVQHVQFKRASAPQAEPDSFQKRVNQKPSHTSIDSDWLDF</sequence>
<organism evidence="9 10">
    <name type="scientific">Sulfitobacter guttiformis</name>
    <dbReference type="NCBI Taxonomy" id="74349"/>
    <lineage>
        <taxon>Bacteria</taxon>
        <taxon>Pseudomonadati</taxon>
        <taxon>Pseudomonadota</taxon>
        <taxon>Alphaproteobacteria</taxon>
        <taxon>Rhodobacterales</taxon>
        <taxon>Roseobacteraceae</taxon>
        <taxon>Sulfitobacter</taxon>
    </lineage>
</organism>
<dbReference type="PANTHER" id="PTHR43531:SF11">
    <property type="entry name" value="METHYL-ACCEPTING CHEMOTAXIS PROTEIN 3"/>
    <property type="match status" value="1"/>
</dbReference>
<evidence type="ECO:0000256" key="6">
    <source>
        <dbReference type="SAM" id="Phobius"/>
    </source>
</evidence>
<dbReference type="InterPro" id="IPR004090">
    <property type="entry name" value="Chemotax_Me-accpt_rcpt"/>
</dbReference>
<dbReference type="PROSITE" id="PS50111">
    <property type="entry name" value="CHEMOTAXIS_TRANSDUC_2"/>
    <property type="match status" value="1"/>
</dbReference>